<dbReference type="GO" id="GO:0016020">
    <property type="term" value="C:membrane"/>
    <property type="evidence" value="ECO:0007669"/>
    <property type="project" value="UniProtKB-SubCell"/>
</dbReference>
<dbReference type="Proteomes" id="UP000284598">
    <property type="component" value="Unassembled WGS sequence"/>
</dbReference>
<dbReference type="Gene3D" id="1.10.287.1490">
    <property type="match status" value="1"/>
</dbReference>
<dbReference type="InterPro" id="IPR058794">
    <property type="entry name" value="HB_LcnD"/>
</dbReference>
<dbReference type="AlphaFoldDB" id="A0A413S3P8"/>
<dbReference type="RefSeq" id="WP_118024943.1">
    <property type="nucleotide sequence ID" value="NZ_QSFO01000003.1"/>
</dbReference>
<evidence type="ECO:0000256" key="3">
    <source>
        <dbReference type="ARBA" id="ARBA00022692"/>
    </source>
</evidence>
<protein>
    <submittedName>
        <fullName evidence="10">HlyD family efflux transporter periplasmic adaptor subunit</fullName>
    </submittedName>
</protein>
<dbReference type="PANTHER" id="PTHR30386">
    <property type="entry name" value="MEMBRANE FUSION SUBUNIT OF EMRAB-TOLC MULTIDRUG EFFLUX PUMP"/>
    <property type="match status" value="1"/>
</dbReference>
<feature type="coiled-coil region" evidence="6">
    <location>
        <begin position="223"/>
        <end position="280"/>
    </location>
</feature>
<dbReference type="Pfam" id="PF25887">
    <property type="entry name" value="HB_LcnD"/>
    <property type="match status" value="1"/>
</dbReference>
<feature type="domain" description="AprE-like beta-barrel" evidence="9">
    <location>
        <begin position="413"/>
        <end position="500"/>
    </location>
</feature>
<evidence type="ECO:0000313" key="10">
    <source>
        <dbReference type="EMBL" id="RHA56222.1"/>
    </source>
</evidence>
<dbReference type="SUPFAM" id="SSF111369">
    <property type="entry name" value="HlyD-like secretion proteins"/>
    <property type="match status" value="1"/>
</dbReference>
<dbReference type="PRINTS" id="PR01490">
    <property type="entry name" value="RTXTOXIND"/>
</dbReference>
<evidence type="ECO:0000259" key="9">
    <source>
        <dbReference type="Pfam" id="PF26002"/>
    </source>
</evidence>
<evidence type="ECO:0000256" key="4">
    <source>
        <dbReference type="ARBA" id="ARBA00022989"/>
    </source>
</evidence>
<comment type="subcellular location">
    <subcellularLocation>
        <location evidence="1">Membrane</location>
        <topology evidence="1">Single-pass membrane protein</topology>
    </subcellularLocation>
</comment>
<keyword evidence="6" id="KW-0175">Coiled coil</keyword>
<name>A0A413S3P8_9FIRM</name>
<evidence type="ECO:0000256" key="1">
    <source>
        <dbReference type="ARBA" id="ARBA00004167"/>
    </source>
</evidence>
<dbReference type="Pfam" id="PF26002">
    <property type="entry name" value="Beta-barrel_AprE"/>
    <property type="match status" value="1"/>
</dbReference>
<accession>A0A413S3P8</accession>
<sequence length="518" mass="58632">MKPIIVDMKDMSDSTEVYNSRPNPFFVYFIYLLLGMLIVALCWMYFSKIDISVKSNGIFRSDGDIVDISNGVTGKVEKCNFSEGQYVNKGDILLTLSVDSINESIKKYQTELENINERIKMLSAYQKSLDGNNSAFEALKSNKYYDEFNNRRLLTYANVSSSDKDVKGQKNQYEKTINSIQNSINEYKMRINKLETVENCIKSRKNTFNVKDSYYSSIVAGYISNYDATKLQYDNQIKEVKNNVTELKKQLKASKDTSVIKELKNNIFSVQTKIKTYQKERKKTLKNLELQQIAAIEQQIETSNTTILSLQSNLDSTQAQVEALNGTDSEINENITILTEKENVGSELLTYENKKTECENNLKTFDLQNGKCTVKASVSGYISQNMEIKQGSYVQEGTTICRILPETSSGYYAEIYVGNADIAKMRNGQKVKFEIAAYPSAEYGYFTGVVDSISKDIKVDESSGSAYYLVKVKCEQATFTNKEGKTGSIMNGMACQAKVVVDEENVLEYLLKKIELLD</sequence>
<keyword evidence="5 7" id="KW-0472">Membrane</keyword>
<organism evidence="10 11">
    <name type="scientific">Eubacterium ventriosum</name>
    <dbReference type="NCBI Taxonomy" id="39496"/>
    <lineage>
        <taxon>Bacteria</taxon>
        <taxon>Bacillati</taxon>
        <taxon>Bacillota</taxon>
        <taxon>Clostridia</taxon>
        <taxon>Eubacteriales</taxon>
        <taxon>Eubacteriaceae</taxon>
        <taxon>Eubacterium</taxon>
    </lineage>
</organism>
<comment type="similarity">
    <text evidence="2">Belongs to the membrane fusion protein (MFP) (TC 8.A.1) family.</text>
</comment>
<comment type="caution">
    <text evidence="10">The sequence shown here is derived from an EMBL/GenBank/DDBJ whole genome shotgun (WGS) entry which is preliminary data.</text>
</comment>
<keyword evidence="3 7" id="KW-0812">Transmembrane</keyword>
<evidence type="ECO:0000256" key="6">
    <source>
        <dbReference type="SAM" id="Coils"/>
    </source>
</evidence>
<feature type="coiled-coil region" evidence="6">
    <location>
        <begin position="170"/>
        <end position="197"/>
    </location>
</feature>
<evidence type="ECO:0000313" key="11">
    <source>
        <dbReference type="Proteomes" id="UP000284598"/>
    </source>
</evidence>
<dbReference type="InterPro" id="IPR058982">
    <property type="entry name" value="Beta-barrel_AprE"/>
</dbReference>
<feature type="domain" description="LcnD-like long helical bundle" evidence="8">
    <location>
        <begin position="106"/>
        <end position="317"/>
    </location>
</feature>
<evidence type="ECO:0000256" key="2">
    <source>
        <dbReference type="ARBA" id="ARBA00009477"/>
    </source>
</evidence>
<evidence type="ECO:0000256" key="5">
    <source>
        <dbReference type="ARBA" id="ARBA00023136"/>
    </source>
</evidence>
<dbReference type="Gene3D" id="2.40.50.100">
    <property type="match status" value="1"/>
</dbReference>
<evidence type="ECO:0000259" key="8">
    <source>
        <dbReference type="Pfam" id="PF25887"/>
    </source>
</evidence>
<evidence type="ECO:0000256" key="7">
    <source>
        <dbReference type="SAM" id="Phobius"/>
    </source>
</evidence>
<dbReference type="InterPro" id="IPR050739">
    <property type="entry name" value="MFP"/>
</dbReference>
<feature type="coiled-coil region" evidence="6">
    <location>
        <begin position="98"/>
        <end position="125"/>
    </location>
</feature>
<dbReference type="Gene3D" id="2.40.30.170">
    <property type="match status" value="1"/>
</dbReference>
<keyword evidence="4 7" id="KW-1133">Transmembrane helix</keyword>
<proteinExistence type="inferred from homology"/>
<reference evidence="10 11" key="1">
    <citation type="submission" date="2018-08" db="EMBL/GenBank/DDBJ databases">
        <title>A genome reference for cultivated species of the human gut microbiota.</title>
        <authorList>
            <person name="Zou Y."/>
            <person name="Xue W."/>
            <person name="Luo G."/>
        </authorList>
    </citation>
    <scope>NUCLEOTIDE SEQUENCE [LARGE SCALE GENOMIC DNA]</scope>
    <source>
        <strain evidence="10 11">AM43-2</strain>
    </source>
</reference>
<dbReference type="EMBL" id="QSFO01000003">
    <property type="protein sequence ID" value="RHA56222.1"/>
    <property type="molecule type" value="Genomic_DNA"/>
</dbReference>
<feature type="transmembrane region" description="Helical" evidence="7">
    <location>
        <begin position="25"/>
        <end position="46"/>
    </location>
</feature>
<gene>
    <name evidence="10" type="ORF">DW929_03820</name>
</gene>
<dbReference type="Gene3D" id="1.10.287.470">
    <property type="entry name" value="Helix hairpin bin"/>
    <property type="match status" value="1"/>
</dbReference>
<dbReference type="PANTHER" id="PTHR30386:SF26">
    <property type="entry name" value="TRANSPORT PROTEIN COMB"/>
    <property type="match status" value="1"/>
</dbReference>